<dbReference type="SUPFAM" id="SSF54427">
    <property type="entry name" value="NTF2-like"/>
    <property type="match status" value="1"/>
</dbReference>
<dbReference type="Gene3D" id="3.30.200.20">
    <property type="entry name" value="Phosphorylase Kinase, domain 1"/>
    <property type="match status" value="1"/>
</dbReference>
<dbReference type="InterPro" id="IPR011009">
    <property type="entry name" value="Kinase-like_dom_sf"/>
</dbReference>
<comment type="catalytic activity">
    <reaction evidence="7">
        <text>L-threonyl-[protein] + ATP = O-phospho-L-threonyl-[protein] + ADP + H(+)</text>
        <dbReference type="Rhea" id="RHEA:46608"/>
        <dbReference type="Rhea" id="RHEA-COMP:11060"/>
        <dbReference type="Rhea" id="RHEA-COMP:11605"/>
        <dbReference type="ChEBI" id="CHEBI:15378"/>
        <dbReference type="ChEBI" id="CHEBI:30013"/>
        <dbReference type="ChEBI" id="CHEBI:30616"/>
        <dbReference type="ChEBI" id="CHEBI:61977"/>
        <dbReference type="ChEBI" id="CHEBI:456216"/>
        <dbReference type="EC" id="2.7.11.1"/>
    </reaction>
</comment>
<dbReference type="GO" id="GO:0045717">
    <property type="term" value="P:negative regulation of fatty acid biosynthetic process"/>
    <property type="evidence" value="ECO:0007669"/>
    <property type="project" value="UniProtKB-ARBA"/>
</dbReference>
<dbReference type="PROSITE" id="PS00108">
    <property type="entry name" value="PROTEIN_KINASE_ST"/>
    <property type="match status" value="1"/>
</dbReference>
<dbReference type="FunFam" id="1.10.510.10:FF:000021">
    <property type="entry name" value="Serine/threonine protein kinase"/>
    <property type="match status" value="1"/>
</dbReference>
<keyword evidence="3" id="KW-0808">Transferase</keyword>
<evidence type="ECO:0000256" key="11">
    <source>
        <dbReference type="SAM" id="Phobius"/>
    </source>
</evidence>
<dbReference type="PROSITE" id="PS50011">
    <property type="entry name" value="PROTEIN_KINASE_DOM"/>
    <property type="match status" value="1"/>
</dbReference>
<evidence type="ECO:0000256" key="6">
    <source>
        <dbReference type="ARBA" id="ARBA00022840"/>
    </source>
</evidence>
<dbReference type="PANTHER" id="PTHR43289">
    <property type="entry name" value="MITOGEN-ACTIVATED PROTEIN KINASE KINASE KINASE 20-RELATED"/>
    <property type="match status" value="1"/>
</dbReference>
<accession>Q1ATR6</accession>
<reference evidence="13 14" key="1">
    <citation type="submission" date="2006-06" db="EMBL/GenBank/DDBJ databases">
        <title>Complete sequence of Rubrobacter xylanophilus DSM 9941.</title>
        <authorList>
            <consortium name="US DOE Joint Genome Institute"/>
            <person name="Copeland A."/>
            <person name="Lucas S."/>
            <person name="Lapidus A."/>
            <person name="Barry K."/>
            <person name="Detter J.C."/>
            <person name="Glavina del Rio T."/>
            <person name="Hammon N."/>
            <person name="Israni S."/>
            <person name="Dalin E."/>
            <person name="Tice H."/>
            <person name="Pitluck S."/>
            <person name="Munk A.C."/>
            <person name="Brettin T."/>
            <person name="Bruce D."/>
            <person name="Han C."/>
            <person name="Tapia R."/>
            <person name="Gilna P."/>
            <person name="Schmutz J."/>
            <person name="Larimer F."/>
            <person name="Land M."/>
            <person name="Hauser L."/>
            <person name="Kyrpides N."/>
            <person name="Lykidis A."/>
            <person name="da Costa M.S."/>
            <person name="Rainey F.A."/>
            <person name="Empadinhas N."/>
            <person name="Jolivet E."/>
            <person name="Battista J.R."/>
            <person name="Richardson P."/>
        </authorList>
    </citation>
    <scope>NUCLEOTIDE SEQUENCE [LARGE SCALE GENOMIC DNA]</scope>
    <source>
        <strain evidence="14">DSM 9941 / NBRC 16129 / PRD-1</strain>
    </source>
</reference>
<dbReference type="FunFam" id="3.30.200.20:FF:000035">
    <property type="entry name" value="Serine/threonine protein kinase Stk1"/>
    <property type="match status" value="1"/>
</dbReference>
<dbReference type="EC" id="2.7.11.1" evidence="1"/>
<dbReference type="GO" id="GO:0004674">
    <property type="term" value="F:protein serine/threonine kinase activity"/>
    <property type="evidence" value="ECO:0007669"/>
    <property type="project" value="UniProtKB-KW"/>
</dbReference>
<dbReference type="InterPro" id="IPR032710">
    <property type="entry name" value="NTF2-like_dom_sf"/>
</dbReference>
<dbReference type="PhylomeDB" id="Q1ATR6"/>
<gene>
    <name evidence="13" type="ordered locus">Rxyl_2282</name>
</gene>
<feature type="binding site" evidence="9">
    <location>
        <position position="38"/>
    </location>
    <ligand>
        <name>ATP</name>
        <dbReference type="ChEBI" id="CHEBI:30616"/>
    </ligand>
</feature>
<dbReference type="Proteomes" id="UP000006637">
    <property type="component" value="Chromosome"/>
</dbReference>
<keyword evidence="11" id="KW-0472">Membrane</keyword>
<keyword evidence="5 13" id="KW-0418">Kinase</keyword>
<evidence type="ECO:0000256" key="1">
    <source>
        <dbReference type="ARBA" id="ARBA00012513"/>
    </source>
</evidence>
<keyword evidence="4 9" id="KW-0547">Nucleotide-binding</keyword>
<keyword evidence="2 13" id="KW-0723">Serine/threonine-protein kinase</keyword>
<evidence type="ECO:0000256" key="10">
    <source>
        <dbReference type="SAM" id="MobiDB-lite"/>
    </source>
</evidence>
<feature type="transmembrane region" description="Helical" evidence="11">
    <location>
        <begin position="327"/>
        <end position="348"/>
    </location>
</feature>
<protein>
    <recommendedName>
        <fullName evidence="1">non-specific serine/threonine protein kinase</fullName>
        <ecNumber evidence="1">2.7.11.1</ecNumber>
    </recommendedName>
</protein>
<evidence type="ECO:0000256" key="9">
    <source>
        <dbReference type="PROSITE-ProRule" id="PRU10141"/>
    </source>
</evidence>
<evidence type="ECO:0000256" key="4">
    <source>
        <dbReference type="ARBA" id="ARBA00022741"/>
    </source>
</evidence>
<dbReference type="PROSITE" id="PS00107">
    <property type="entry name" value="PROTEIN_KINASE_ATP"/>
    <property type="match status" value="1"/>
</dbReference>
<keyword evidence="11" id="KW-0812">Transmembrane</keyword>
<comment type="catalytic activity">
    <reaction evidence="8">
        <text>L-seryl-[protein] + ATP = O-phospho-L-seryl-[protein] + ADP + H(+)</text>
        <dbReference type="Rhea" id="RHEA:17989"/>
        <dbReference type="Rhea" id="RHEA-COMP:9863"/>
        <dbReference type="Rhea" id="RHEA-COMP:11604"/>
        <dbReference type="ChEBI" id="CHEBI:15378"/>
        <dbReference type="ChEBI" id="CHEBI:29999"/>
        <dbReference type="ChEBI" id="CHEBI:30616"/>
        <dbReference type="ChEBI" id="CHEBI:83421"/>
        <dbReference type="ChEBI" id="CHEBI:456216"/>
        <dbReference type="EC" id="2.7.11.1"/>
    </reaction>
</comment>
<dbReference type="KEGG" id="rxy:Rxyl_2282"/>
<dbReference type="Gene3D" id="1.10.510.10">
    <property type="entry name" value="Transferase(Phosphotransferase) domain 1"/>
    <property type="match status" value="1"/>
</dbReference>
<feature type="compositionally biased region" description="Low complexity" evidence="10">
    <location>
        <begin position="290"/>
        <end position="301"/>
    </location>
</feature>
<proteinExistence type="predicted"/>
<evidence type="ECO:0000259" key="12">
    <source>
        <dbReference type="PROSITE" id="PS50011"/>
    </source>
</evidence>
<dbReference type="Gene3D" id="3.10.450.50">
    <property type="match status" value="1"/>
</dbReference>
<evidence type="ECO:0000256" key="2">
    <source>
        <dbReference type="ARBA" id="ARBA00022527"/>
    </source>
</evidence>
<dbReference type="CDD" id="cd14014">
    <property type="entry name" value="STKc_PknB_like"/>
    <property type="match status" value="1"/>
</dbReference>
<dbReference type="SUPFAM" id="SSF56112">
    <property type="entry name" value="Protein kinase-like (PK-like)"/>
    <property type="match status" value="1"/>
</dbReference>
<keyword evidence="14" id="KW-1185">Reference proteome</keyword>
<dbReference type="InterPro" id="IPR000719">
    <property type="entry name" value="Prot_kinase_dom"/>
</dbReference>
<dbReference type="SMART" id="SM00220">
    <property type="entry name" value="S_TKc"/>
    <property type="match status" value="1"/>
</dbReference>
<evidence type="ECO:0000256" key="7">
    <source>
        <dbReference type="ARBA" id="ARBA00047899"/>
    </source>
</evidence>
<name>Q1ATR6_RUBXD</name>
<sequence length="646" mass="69055">MQNVLGNRYRILRTLGKGGMGRVYLAHDEVLDREVALKVLYRDLAEHEDFVERFKREARSAASLSHPNIVSVHDLGVTGDGSHFIAMEYVSGGTLEYLLKREGFLPPERARRIAAQIASALGAAHERGVIHRDVKPQNVLLTGSGDAKVADFGIARAAALTTLTGTGFVLGTARYISPEQARGEPVGPPSDLYSLGIVLYEMLTGEVPFDAETPIGLAMKHMSDVPRPPKEANPAVPDDLNDLVMRLLSKAPEERPKDASALIDELEGTSSGEAATVPGPSRDATAPMNRRAAGRTGATRAHVPPPVVSPSGTAASGVEAPHPFRRVWAALVVGILAVLLAGGIWTMAPSGLGLGGGLLGEADAPPSPGASEPPQEKRDPGSTPPAPDDAGSELSPAGKDPPASDEPEDPTPAETSAEQEFVSDYYEAVAREDWQATYSMLDRTSRAKFSEQEWVAAQEARVAATAPPPVQYAVIKNLRGDAAGATITVVLGYADGTEEILDIQVSVENGEIKRHLTEEEISYLRSFMGERSPGLGEEAAVENAIRAHYRAIGAGDFDEAYSYFGPTFRATISREDWIADEESFDIRSSRVNSVAVEEVSGDTATATVDVAFADNTGTPRFVITWSLVKEDGRWKLDEIIHGQRVG</sequence>
<dbReference type="RefSeq" id="WP_011565226.1">
    <property type="nucleotide sequence ID" value="NC_008148.1"/>
</dbReference>
<dbReference type="HOGENOM" id="CLU_000288_63_44_11"/>
<organism evidence="13 14">
    <name type="scientific">Rubrobacter xylanophilus (strain DSM 9941 / JCM 11954 / NBRC 16129 / PRD-1)</name>
    <dbReference type="NCBI Taxonomy" id="266117"/>
    <lineage>
        <taxon>Bacteria</taxon>
        <taxon>Bacillati</taxon>
        <taxon>Actinomycetota</taxon>
        <taxon>Rubrobacteria</taxon>
        <taxon>Rubrobacterales</taxon>
        <taxon>Rubrobacteraceae</taxon>
        <taxon>Rubrobacter</taxon>
    </lineage>
</organism>
<dbReference type="EMBL" id="CP000386">
    <property type="protein sequence ID" value="ABG05212.1"/>
    <property type="molecule type" value="Genomic_DNA"/>
</dbReference>
<feature type="domain" description="Protein kinase" evidence="12">
    <location>
        <begin position="9"/>
        <end position="267"/>
    </location>
</feature>
<dbReference type="Pfam" id="PF00069">
    <property type="entry name" value="Pkinase"/>
    <property type="match status" value="1"/>
</dbReference>
<evidence type="ECO:0000256" key="8">
    <source>
        <dbReference type="ARBA" id="ARBA00048679"/>
    </source>
</evidence>
<evidence type="ECO:0000256" key="5">
    <source>
        <dbReference type="ARBA" id="ARBA00022777"/>
    </source>
</evidence>
<evidence type="ECO:0000313" key="13">
    <source>
        <dbReference type="EMBL" id="ABG05212.1"/>
    </source>
</evidence>
<dbReference type="GO" id="GO:0005524">
    <property type="term" value="F:ATP binding"/>
    <property type="evidence" value="ECO:0007669"/>
    <property type="project" value="UniProtKB-UniRule"/>
</dbReference>
<keyword evidence="6 9" id="KW-0067">ATP-binding</keyword>
<feature type="region of interest" description="Disordered" evidence="10">
    <location>
        <begin position="359"/>
        <end position="419"/>
    </location>
</feature>
<evidence type="ECO:0000256" key="3">
    <source>
        <dbReference type="ARBA" id="ARBA00022679"/>
    </source>
</evidence>
<dbReference type="InterPro" id="IPR017441">
    <property type="entry name" value="Protein_kinase_ATP_BS"/>
</dbReference>
<dbReference type="STRING" id="266117.Rxyl_2282"/>
<dbReference type="eggNOG" id="COG0515">
    <property type="taxonomic scope" value="Bacteria"/>
</dbReference>
<feature type="region of interest" description="Disordered" evidence="10">
    <location>
        <begin position="263"/>
        <end position="317"/>
    </location>
</feature>
<keyword evidence="11" id="KW-1133">Transmembrane helix</keyword>
<dbReference type="PANTHER" id="PTHR43289:SF34">
    <property type="entry name" value="SERINE_THREONINE-PROTEIN KINASE YBDM-RELATED"/>
    <property type="match status" value="1"/>
</dbReference>
<dbReference type="AlphaFoldDB" id="Q1ATR6"/>
<evidence type="ECO:0000313" key="14">
    <source>
        <dbReference type="Proteomes" id="UP000006637"/>
    </source>
</evidence>
<dbReference type="InterPro" id="IPR008271">
    <property type="entry name" value="Ser/Thr_kinase_AS"/>
</dbReference>